<feature type="region of interest" description="Disordered" evidence="2">
    <location>
        <begin position="1"/>
        <end position="20"/>
    </location>
</feature>
<proteinExistence type="predicted"/>
<dbReference type="EMBL" id="CAEKKB010000002">
    <property type="protein sequence ID" value="CAB4298710.1"/>
    <property type="molecule type" value="Genomic_DNA"/>
</dbReference>
<evidence type="ECO:0000313" key="6">
    <source>
        <dbReference type="Proteomes" id="UP000507222"/>
    </source>
</evidence>
<dbReference type="InterPro" id="IPR036236">
    <property type="entry name" value="Znf_C2H2_sf"/>
</dbReference>
<sequence>MQFYPEIQTSSKNEKGNKKADKEKACNMCTKKFTSITNLFNHQKHHRGQFHMVCKKPKCKKKFTTEVIIKIT</sequence>
<evidence type="ECO:0000256" key="1">
    <source>
        <dbReference type="PROSITE-ProRule" id="PRU00042"/>
    </source>
</evidence>
<dbReference type="InterPro" id="IPR013087">
    <property type="entry name" value="Znf_C2H2_type"/>
</dbReference>
<gene>
    <name evidence="4" type="ORF">CURHAP_LOCUS11729</name>
    <name evidence="5" type="ORF">ORAREDHAP_LOCUS11372</name>
</gene>
<protein>
    <recommendedName>
        <fullName evidence="3">C2H2-type domain-containing protein</fullName>
    </recommendedName>
</protein>
<reference evidence="4 6" key="2">
    <citation type="submission" date="2020-05" db="EMBL/GenBank/DDBJ databases">
        <authorList>
            <person name="Campoy J."/>
            <person name="Schneeberger K."/>
            <person name="Spophaly S."/>
        </authorList>
    </citation>
    <scope>NUCLEOTIDE SEQUENCE [LARGE SCALE GENOMIC DNA]</scope>
    <source>
        <strain evidence="4">PruArmRojPasFocal</strain>
    </source>
</reference>
<feature type="domain" description="C2H2-type" evidence="3">
    <location>
        <begin position="24"/>
        <end position="51"/>
    </location>
</feature>
<keyword evidence="7" id="KW-1185">Reference proteome</keyword>
<evidence type="ECO:0000256" key="2">
    <source>
        <dbReference type="SAM" id="MobiDB-lite"/>
    </source>
</evidence>
<name>A0A6J5TYN6_PRUAR</name>
<evidence type="ECO:0000313" key="5">
    <source>
        <dbReference type="EMBL" id="CAB4298710.1"/>
    </source>
</evidence>
<dbReference type="PROSITE" id="PS50157">
    <property type="entry name" value="ZINC_FINGER_C2H2_2"/>
    <property type="match status" value="1"/>
</dbReference>
<keyword evidence="1" id="KW-0862">Zinc</keyword>
<dbReference type="Proteomes" id="UP000507245">
    <property type="component" value="Unassembled WGS sequence"/>
</dbReference>
<dbReference type="AlphaFoldDB" id="A0A6J5TYN6"/>
<keyword evidence="1" id="KW-0863">Zinc-finger</keyword>
<dbReference type="GO" id="GO:0008270">
    <property type="term" value="F:zinc ion binding"/>
    <property type="evidence" value="ECO:0007669"/>
    <property type="project" value="UniProtKB-KW"/>
</dbReference>
<dbReference type="PROSITE" id="PS00028">
    <property type="entry name" value="ZINC_FINGER_C2H2_1"/>
    <property type="match status" value="1"/>
</dbReference>
<dbReference type="OrthoDB" id="1095242at2759"/>
<keyword evidence="1" id="KW-0479">Metal-binding</keyword>
<evidence type="ECO:0000313" key="4">
    <source>
        <dbReference type="EMBL" id="CAB4268337.1"/>
    </source>
</evidence>
<dbReference type="SUPFAM" id="SSF57667">
    <property type="entry name" value="beta-beta-alpha zinc fingers"/>
    <property type="match status" value="1"/>
</dbReference>
<organism evidence="4 6">
    <name type="scientific">Prunus armeniaca</name>
    <name type="common">Apricot</name>
    <name type="synonym">Armeniaca vulgaris</name>
    <dbReference type="NCBI Taxonomy" id="36596"/>
    <lineage>
        <taxon>Eukaryota</taxon>
        <taxon>Viridiplantae</taxon>
        <taxon>Streptophyta</taxon>
        <taxon>Embryophyta</taxon>
        <taxon>Tracheophyta</taxon>
        <taxon>Spermatophyta</taxon>
        <taxon>Magnoliopsida</taxon>
        <taxon>eudicotyledons</taxon>
        <taxon>Gunneridae</taxon>
        <taxon>Pentapetalae</taxon>
        <taxon>rosids</taxon>
        <taxon>fabids</taxon>
        <taxon>Rosales</taxon>
        <taxon>Rosaceae</taxon>
        <taxon>Amygdaloideae</taxon>
        <taxon>Amygdaleae</taxon>
        <taxon>Prunus</taxon>
    </lineage>
</organism>
<dbReference type="Proteomes" id="UP000507222">
    <property type="component" value="Unassembled WGS sequence"/>
</dbReference>
<dbReference type="Gene3D" id="3.30.160.60">
    <property type="entry name" value="Classic Zinc Finger"/>
    <property type="match status" value="1"/>
</dbReference>
<dbReference type="EMBL" id="CAEKDK010000002">
    <property type="protein sequence ID" value="CAB4268337.1"/>
    <property type="molecule type" value="Genomic_DNA"/>
</dbReference>
<accession>A0A6J5TYN6</accession>
<evidence type="ECO:0000313" key="7">
    <source>
        <dbReference type="Proteomes" id="UP000507245"/>
    </source>
</evidence>
<reference evidence="7" key="1">
    <citation type="journal article" date="2020" name="Genome Biol.">
        <title>Gamete binning: chromosome-level and haplotype-resolved genome assembly enabled by high-throughput single-cell sequencing of gamete genomes.</title>
        <authorList>
            <person name="Campoy J.A."/>
            <person name="Sun H."/>
            <person name="Goel M."/>
            <person name="Jiao W.-B."/>
            <person name="Folz-Donahue K."/>
            <person name="Wang N."/>
            <person name="Rubio M."/>
            <person name="Liu C."/>
            <person name="Kukat C."/>
            <person name="Ruiz D."/>
            <person name="Huettel B."/>
            <person name="Schneeberger K."/>
        </authorList>
    </citation>
    <scope>NUCLEOTIDE SEQUENCE [LARGE SCALE GENOMIC DNA]</scope>
    <source>
        <strain evidence="7">cv. Rojo Pasion</strain>
    </source>
</reference>
<evidence type="ECO:0000259" key="3">
    <source>
        <dbReference type="PROSITE" id="PS50157"/>
    </source>
</evidence>